<comment type="caution">
    <text evidence="4">The sequence shown here is derived from an EMBL/GenBank/DDBJ whole genome shotgun (WGS) entry which is preliminary data.</text>
</comment>
<organism evidence="4 5">
    <name type="scientific">Guyanagaster necrorhizus</name>
    <dbReference type="NCBI Taxonomy" id="856835"/>
    <lineage>
        <taxon>Eukaryota</taxon>
        <taxon>Fungi</taxon>
        <taxon>Dikarya</taxon>
        <taxon>Basidiomycota</taxon>
        <taxon>Agaricomycotina</taxon>
        <taxon>Agaricomycetes</taxon>
        <taxon>Agaricomycetidae</taxon>
        <taxon>Agaricales</taxon>
        <taxon>Marasmiineae</taxon>
        <taxon>Physalacriaceae</taxon>
        <taxon>Guyanagaster</taxon>
    </lineage>
</organism>
<evidence type="ECO:0000313" key="5">
    <source>
        <dbReference type="Proteomes" id="UP000812287"/>
    </source>
</evidence>
<dbReference type="GO" id="GO:0016791">
    <property type="term" value="F:phosphatase activity"/>
    <property type="evidence" value="ECO:0007669"/>
    <property type="project" value="UniProtKB-ARBA"/>
</dbReference>
<reference evidence="4" key="1">
    <citation type="submission" date="2020-11" db="EMBL/GenBank/DDBJ databases">
        <title>Adaptations for nitrogen fixation in a non-lichenized fungal sporocarp promotes dispersal by wood-feeding termites.</title>
        <authorList>
            <consortium name="DOE Joint Genome Institute"/>
            <person name="Koch R.A."/>
            <person name="Yoon G."/>
            <person name="Arayal U."/>
            <person name="Lail K."/>
            <person name="Amirebrahimi M."/>
            <person name="Labutti K."/>
            <person name="Lipzen A."/>
            <person name="Riley R."/>
            <person name="Barry K."/>
            <person name="Henrissat B."/>
            <person name="Grigoriev I.V."/>
            <person name="Herr J.R."/>
            <person name="Aime M.C."/>
        </authorList>
    </citation>
    <scope>NUCLEOTIDE SEQUENCE</scope>
    <source>
        <strain evidence="4">MCA 3950</strain>
    </source>
</reference>
<dbReference type="OrthoDB" id="266663at2759"/>
<dbReference type="EMBL" id="MU250534">
    <property type="protein sequence ID" value="KAG7446403.1"/>
    <property type="molecule type" value="Genomic_DNA"/>
</dbReference>
<proteinExistence type="predicted"/>
<protein>
    <submittedName>
        <fullName evidence="4">Phosphatases II</fullName>
    </submittedName>
</protein>
<accession>A0A9P8ASH2</accession>
<dbReference type="Gene3D" id="3.90.190.10">
    <property type="entry name" value="Protein tyrosine phosphatase superfamily"/>
    <property type="match status" value="1"/>
</dbReference>
<dbReference type="InterPro" id="IPR000387">
    <property type="entry name" value="Tyr_Pase_dom"/>
</dbReference>
<feature type="region of interest" description="Disordered" evidence="2">
    <location>
        <begin position="220"/>
        <end position="245"/>
    </location>
</feature>
<dbReference type="PANTHER" id="PTHR23339">
    <property type="entry name" value="TYROSINE SPECIFIC PROTEIN PHOSPHATASE AND DUAL SPECIFICITY PROTEIN PHOSPHATASE"/>
    <property type="match status" value="1"/>
</dbReference>
<evidence type="ECO:0000256" key="2">
    <source>
        <dbReference type="SAM" id="MobiDB-lite"/>
    </source>
</evidence>
<dbReference type="Proteomes" id="UP000812287">
    <property type="component" value="Unassembled WGS sequence"/>
</dbReference>
<dbReference type="PROSITE" id="PS50056">
    <property type="entry name" value="TYR_PHOSPHATASE_2"/>
    <property type="match status" value="1"/>
</dbReference>
<feature type="region of interest" description="Disordered" evidence="2">
    <location>
        <begin position="321"/>
        <end position="349"/>
    </location>
</feature>
<dbReference type="GeneID" id="66099456"/>
<dbReference type="Pfam" id="PF22784">
    <property type="entry name" value="PTP-SAK"/>
    <property type="match status" value="1"/>
</dbReference>
<gene>
    <name evidence="4" type="ORF">BT62DRAFT_1005680</name>
</gene>
<evidence type="ECO:0000313" key="4">
    <source>
        <dbReference type="EMBL" id="KAG7446403.1"/>
    </source>
</evidence>
<dbReference type="RefSeq" id="XP_043039903.1">
    <property type="nucleotide sequence ID" value="XM_043177169.1"/>
</dbReference>
<evidence type="ECO:0000259" key="3">
    <source>
        <dbReference type="PROSITE" id="PS50056"/>
    </source>
</evidence>
<sequence>MTLVESAAFPYPHQLVEGIERLHCMPTDVPTVPRFVEDTIQVVTRLASQHHASDYSRIKFGPRGCSTRYVPLCIHTPDVYRELRLHQKECNQKNPWWYGEFQGTKSVSNCKLSESQLVQELSAAMEEPLDVPCIAPAAPSEISIQQHIIKTSMTHPINISSIIPLEFLALISSHLLLTACPPTCICHAIPEHSRSCRMRSTICEITSSFSLDRLVFSGCQSEDGPSIPPDPPAHTPSKVLDQPTSHVRTRSHMSQALQAAINSGFSTSIPTTPPTADASLSSFLRFDKFSDISQSTSATLNSNHSSVSLSLSLRLSTSSLPMSSKRSHQTLRRTLSVSEQGERECRSTPDLLANGSSVLPPVVSPFTLGNLLLSSCPGKKVRLQGPVRGRSGVCRNLETDLLRMKELGVGCIVCCLDDSELEFLGARWPDYERLTRQIGVVGRLPTPEGLAPSLSASSLNEHLTVLIHTYTLRGIPVLVHCRGGVGRAGVVACCWMIRLGLCGWFTDANRSSFHSMVPSWLSGDSYHGLNSYIFPVRCDTLEMVETAICIVRRRRSVKAVETYEQVKFLVDFVEYLRESV</sequence>
<name>A0A9P8ASH2_9AGAR</name>
<dbReference type="InterPro" id="IPR050561">
    <property type="entry name" value="PTP"/>
</dbReference>
<keyword evidence="1" id="KW-0378">Hydrolase</keyword>
<keyword evidence="5" id="KW-1185">Reference proteome</keyword>
<dbReference type="InterPro" id="IPR029021">
    <property type="entry name" value="Prot-tyrosine_phosphatase-like"/>
</dbReference>
<dbReference type="InterPro" id="IPR057023">
    <property type="entry name" value="PTP-SAK"/>
</dbReference>
<evidence type="ECO:0000256" key="1">
    <source>
        <dbReference type="ARBA" id="ARBA00022801"/>
    </source>
</evidence>
<dbReference type="SUPFAM" id="SSF52799">
    <property type="entry name" value="(Phosphotyrosine protein) phosphatases II"/>
    <property type="match status" value="1"/>
</dbReference>
<feature type="domain" description="Tyrosine specific protein phosphatases" evidence="3">
    <location>
        <begin position="461"/>
        <end position="501"/>
    </location>
</feature>
<dbReference type="AlphaFoldDB" id="A0A9P8ASH2"/>